<evidence type="ECO:0000256" key="3">
    <source>
        <dbReference type="ARBA" id="ARBA00022448"/>
    </source>
</evidence>
<gene>
    <name evidence="11" type="ORF">BD626DRAFT_397944</name>
</gene>
<dbReference type="InterPro" id="IPR036259">
    <property type="entry name" value="MFS_trans_sf"/>
</dbReference>
<feature type="domain" description="Major facilitator superfamily (MFS) profile" evidence="10">
    <location>
        <begin position="16"/>
        <end position="465"/>
    </location>
</feature>
<keyword evidence="3 8" id="KW-0813">Transport</keyword>
<dbReference type="GO" id="GO:0016020">
    <property type="term" value="C:membrane"/>
    <property type="evidence" value="ECO:0007669"/>
    <property type="project" value="UniProtKB-SubCell"/>
</dbReference>
<feature type="transmembrane region" description="Helical" evidence="9">
    <location>
        <begin position="307"/>
        <end position="332"/>
    </location>
</feature>
<dbReference type="InterPro" id="IPR020846">
    <property type="entry name" value="MFS_dom"/>
</dbReference>
<dbReference type="InterPro" id="IPR005828">
    <property type="entry name" value="MFS_sugar_transport-like"/>
</dbReference>
<sequence>MTTNIFSPEYRRAMLFCGVAVIGAVLYGYDGTYYTSILEMDKFKQDFGQLQEDGTYDITSTIRSVTTSIVQAGEVVGALCAGPIGDWGGRRAGILAACILVTLGVILQMIVAGSVPLLGVGRAILGMGIGVISNAVPLYLSEIPPVAIRGSVVGSWQLMLAIGQVIGACVGQGTHGMSNTGAYRIPMGINLAFIIILAAGVMFIIPESPRWLISKNKNGEALSALHRVHHGQADEDAQVDEQYDLYMKAKQEEADLTNSEPSRWSDLFKGTTRRKFICSVGILMGQQIGGVQFIFSYTTTFLGNVGVGSPFIITIIVDIVEVLGVVVSFFLVNRFGRRPLLLITSAFMTTFLIIVGAMGSLQGHRSQGENNLIAAGIILYVFFFNLAWGPLAWVVATELSGGKNRQKIMSVGTACFWLCAFVVTFTLPYLYDADEAGLEAQIGYIYAGGSAIAMAFVYFFIPETLGRSLEEINHLMDAQIPARSWAAYDLAKEVEHETKVKGDRAEIHHVEEAGAMKEEV</sequence>
<dbReference type="EMBL" id="VDMD01000004">
    <property type="protein sequence ID" value="TRM66014.1"/>
    <property type="molecule type" value="Genomic_DNA"/>
</dbReference>
<feature type="transmembrane region" description="Helical" evidence="9">
    <location>
        <begin position="373"/>
        <end position="396"/>
    </location>
</feature>
<dbReference type="Pfam" id="PF00083">
    <property type="entry name" value="Sugar_tr"/>
    <property type="match status" value="1"/>
</dbReference>
<feature type="transmembrane region" description="Helical" evidence="9">
    <location>
        <begin position="92"/>
        <end position="111"/>
    </location>
</feature>
<keyword evidence="5 9" id="KW-1133">Transmembrane helix</keyword>
<keyword evidence="6 9" id="KW-0472">Membrane</keyword>
<dbReference type="PROSITE" id="PS00217">
    <property type="entry name" value="SUGAR_TRANSPORT_2"/>
    <property type="match status" value="1"/>
</dbReference>
<evidence type="ECO:0000313" key="12">
    <source>
        <dbReference type="Proteomes" id="UP000320762"/>
    </source>
</evidence>
<comment type="caution">
    <text evidence="11">The sequence shown here is derived from an EMBL/GenBank/DDBJ whole genome shotgun (WGS) entry which is preliminary data.</text>
</comment>
<evidence type="ECO:0000313" key="11">
    <source>
        <dbReference type="EMBL" id="TRM66014.1"/>
    </source>
</evidence>
<dbReference type="PRINTS" id="PR00171">
    <property type="entry name" value="SUGRTRNSPORT"/>
</dbReference>
<dbReference type="PROSITE" id="PS50850">
    <property type="entry name" value="MFS"/>
    <property type="match status" value="1"/>
</dbReference>
<dbReference type="FunFam" id="1.20.1250.20:FF:000078">
    <property type="entry name" value="MFS maltose transporter, putative"/>
    <property type="match status" value="1"/>
</dbReference>
<feature type="transmembrane region" description="Helical" evidence="9">
    <location>
        <begin position="339"/>
        <end position="361"/>
    </location>
</feature>
<evidence type="ECO:0000256" key="7">
    <source>
        <dbReference type="ARBA" id="ARBA00049119"/>
    </source>
</evidence>
<dbReference type="OrthoDB" id="6612291at2759"/>
<dbReference type="Gene3D" id="1.20.1250.20">
    <property type="entry name" value="MFS general substrate transporter like domains"/>
    <property type="match status" value="1"/>
</dbReference>
<dbReference type="GO" id="GO:0005351">
    <property type="term" value="F:carbohydrate:proton symporter activity"/>
    <property type="evidence" value="ECO:0007669"/>
    <property type="project" value="TreeGrafter"/>
</dbReference>
<dbReference type="PANTHER" id="PTHR48022">
    <property type="entry name" value="PLASTIDIC GLUCOSE TRANSPORTER 4"/>
    <property type="match status" value="1"/>
</dbReference>
<feature type="transmembrane region" description="Helical" evidence="9">
    <location>
        <begin position="408"/>
        <end position="431"/>
    </location>
</feature>
<keyword evidence="12" id="KW-1185">Reference proteome</keyword>
<evidence type="ECO:0000256" key="8">
    <source>
        <dbReference type="RuleBase" id="RU003346"/>
    </source>
</evidence>
<evidence type="ECO:0000256" key="6">
    <source>
        <dbReference type="ARBA" id="ARBA00023136"/>
    </source>
</evidence>
<name>A0A550CMM5_9AGAR</name>
<protein>
    <submittedName>
        <fullName evidence="11">General substrate transporter</fullName>
    </submittedName>
</protein>
<evidence type="ECO:0000256" key="4">
    <source>
        <dbReference type="ARBA" id="ARBA00022692"/>
    </source>
</evidence>
<comment type="subcellular location">
    <subcellularLocation>
        <location evidence="1">Membrane</location>
        <topology evidence="1">Multi-pass membrane protein</topology>
    </subcellularLocation>
</comment>
<dbReference type="Proteomes" id="UP000320762">
    <property type="component" value="Unassembled WGS sequence"/>
</dbReference>
<feature type="transmembrane region" description="Helical" evidence="9">
    <location>
        <begin position="276"/>
        <end position="295"/>
    </location>
</feature>
<dbReference type="InterPro" id="IPR050360">
    <property type="entry name" value="MFS_Sugar_Transporters"/>
</dbReference>
<evidence type="ECO:0000256" key="2">
    <source>
        <dbReference type="ARBA" id="ARBA00010992"/>
    </source>
</evidence>
<dbReference type="AlphaFoldDB" id="A0A550CMM5"/>
<evidence type="ECO:0000256" key="1">
    <source>
        <dbReference type="ARBA" id="ARBA00004141"/>
    </source>
</evidence>
<comment type="similarity">
    <text evidence="2 8">Belongs to the major facilitator superfamily. Sugar transporter (TC 2.A.1.1) family.</text>
</comment>
<dbReference type="STRING" id="97359.A0A550CMM5"/>
<organism evidence="11 12">
    <name type="scientific">Schizophyllum amplum</name>
    <dbReference type="NCBI Taxonomy" id="97359"/>
    <lineage>
        <taxon>Eukaryota</taxon>
        <taxon>Fungi</taxon>
        <taxon>Dikarya</taxon>
        <taxon>Basidiomycota</taxon>
        <taxon>Agaricomycotina</taxon>
        <taxon>Agaricomycetes</taxon>
        <taxon>Agaricomycetidae</taxon>
        <taxon>Agaricales</taxon>
        <taxon>Schizophyllaceae</taxon>
        <taxon>Schizophyllum</taxon>
    </lineage>
</organism>
<feature type="transmembrane region" description="Helical" evidence="9">
    <location>
        <begin position="443"/>
        <end position="461"/>
    </location>
</feature>
<feature type="transmembrane region" description="Helical" evidence="9">
    <location>
        <begin position="117"/>
        <end position="140"/>
    </location>
</feature>
<dbReference type="NCBIfam" id="TIGR00879">
    <property type="entry name" value="SP"/>
    <property type="match status" value="1"/>
</dbReference>
<keyword evidence="4 9" id="KW-0812">Transmembrane</keyword>
<dbReference type="InterPro" id="IPR005829">
    <property type="entry name" value="Sugar_transporter_CS"/>
</dbReference>
<feature type="transmembrane region" description="Helical" evidence="9">
    <location>
        <begin position="12"/>
        <end position="29"/>
    </location>
</feature>
<accession>A0A550CMM5</accession>
<evidence type="ECO:0000256" key="5">
    <source>
        <dbReference type="ARBA" id="ARBA00022989"/>
    </source>
</evidence>
<proteinExistence type="inferred from homology"/>
<feature type="transmembrane region" description="Helical" evidence="9">
    <location>
        <begin position="185"/>
        <end position="205"/>
    </location>
</feature>
<dbReference type="SUPFAM" id="SSF103473">
    <property type="entry name" value="MFS general substrate transporter"/>
    <property type="match status" value="1"/>
</dbReference>
<comment type="catalytic activity">
    <reaction evidence="7">
        <text>myo-inositol(out) + H(+)(out) = myo-inositol(in) + H(+)(in)</text>
        <dbReference type="Rhea" id="RHEA:60364"/>
        <dbReference type="ChEBI" id="CHEBI:15378"/>
        <dbReference type="ChEBI" id="CHEBI:17268"/>
    </reaction>
</comment>
<dbReference type="InterPro" id="IPR003663">
    <property type="entry name" value="Sugar/inositol_transpt"/>
</dbReference>
<evidence type="ECO:0000256" key="9">
    <source>
        <dbReference type="SAM" id="Phobius"/>
    </source>
</evidence>
<dbReference type="PANTHER" id="PTHR48022:SF77">
    <property type="entry name" value="MAJOR FACILITATOR SUPERFAMILY (MFS) PROFILE DOMAIN-CONTAINING PROTEIN"/>
    <property type="match status" value="1"/>
</dbReference>
<evidence type="ECO:0000259" key="10">
    <source>
        <dbReference type="PROSITE" id="PS50850"/>
    </source>
</evidence>
<reference evidence="11 12" key="1">
    <citation type="journal article" date="2019" name="New Phytol.">
        <title>Comparative genomics reveals unique wood-decay strategies and fruiting body development in the Schizophyllaceae.</title>
        <authorList>
            <person name="Almasi E."/>
            <person name="Sahu N."/>
            <person name="Krizsan K."/>
            <person name="Balint B."/>
            <person name="Kovacs G.M."/>
            <person name="Kiss B."/>
            <person name="Cseklye J."/>
            <person name="Drula E."/>
            <person name="Henrissat B."/>
            <person name="Nagy I."/>
            <person name="Chovatia M."/>
            <person name="Adam C."/>
            <person name="LaButti K."/>
            <person name="Lipzen A."/>
            <person name="Riley R."/>
            <person name="Grigoriev I.V."/>
            <person name="Nagy L.G."/>
        </authorList>
    </citation>
    <scope>NUCLEOTIDE SEQUENCE [LARGE SCALE GENOMIC DNA]</scope>
    <source>
        <strain evidence="11 12">NL-1724</strain>
    </source>
</reference>